<dbReference type="OrthoDB" id="288942at2759"/>
<evidence type="ECO:0000313" key="1">
    <source>
        <dbReference type="EMBL" id="KAF1978366.1"/>
    </source>
</evidence>
<dbReference type="Proteomes" id="UP000800036">
    <property type="component" value="Unassembled WGS sequence"/>
</dbReference>
<keyword evidence="2" id="KW-1185">Reference proteome</keyword>
<dbReference type="EMBL" id="ML976660">
    <property type="protein sequence ID" value="KAF1978366.1"/>
    <property type="molecule type" value="Genomic_DNA"/>
</dbReference>
<feature type="non-terminal residue" evidence="1">
    <location>
        <position position="1"/>
    </location>
</feature>
<dbReference type="InterPro" id="IPR038883">
    <property type="entry name" value="AN11006-like"/>
</dbReference>
<dbReference type="PANTHER" id="PTHR42085:SF1">
    <property type="entry name" value="F-BOX DOMAIN-CONTAINING PROTEIN"/>
    <property type="match status" value="1"/>
</dbReference>
<proteinExistence type="predicted"/>
<name>A0A6A5VU07_9PLEO</name>
<dbReference type="PANTHER" id="PTHR42085">
    <property type="entry name" value="F-BOX DOMAIN-CONTAINING PROTEIN"/>
    <property type="match status" value="1"/>
</dbReference>
<dbReference type="AlphaFoldDB" id="A0A6A5VU07"/>
<protein>
    <submittedName>
        <fullName evidence="1">Uncharacterized protein</fullName>
    </submittedName>
</protein>
<feature type="non-terminal residue" evidence="1">
    <location>
        <position position="275"/>
    </location>
</feature>
<evidence type="ECO:0000313" key="2">
    <source>
        <dbReference type="Proteomes" id="UP000800036"/>
    </source>
</evidence>
<organism evidence="1 2">
    <name type="scientific">Bimuria novae-zelandiae CBS 107.79</name>
    <dbReference type="NCBI Taxonomy" id="1447943"/>
    <lineage>
        <taxon>Eukaryota</taxon>
        <taxon>Fungi</taxon>
        <taxon>Dikarya</taxon>
        <taxon>Ascomycota</taxon>
        <taxon>Pezizomycotina</taxon>
        <taxon>Dothideomycetes</taxon>
        <taxon>Pleosporomycetidae</taxon>
        <taxon>Pleosporales</taxon>
        <taxon>Massarineae</taxon>
        <taxon>Didymosphaeriaceae</taxon>
        <taxon>Bimuria</taxon>
    </lineage>
</organism>
<accession>A0A6A5VU07</accession>
<reference evidence="1" key="1">
    <citation type="journal article" date="2020" name="Stud. Mycol.">
        <title>101 Dothideomycetes genomes: a test case for predicting lifestyles and emergence of pathogens.</title>
        <authorList>
            <person name="Haridas S."/>
            <person name="Albert R."/>
            <person name="Binder M."/>
            <person name="Bloem J."/>
            <person name="Labutti K."/>
            <person name="Salamov A."/>
            <person name="Andreopoulos B."/>
            <person name="Baker S."/>
            <person name="Barry K."/>
            <person name="Bills G."/>
            <person name="Bluhm B."/>
            <person name="Cannon C."/>
            <person name="Castanera R."/>
            <person name="Culley D."/>
            <person name="Daum C."/>
            <person name="Ezra D."/>
            <person name="Gonzalez J."/>
            <person name="Henrissat B."/>
            <person name="Kuo A."/>
            <person name="Liang C."/>
            <person name="Lipzen A."/>
            <person name="Lutzoni F."/>
            <person name="Magnuson J."/>
            <person name="Mondo S."/>
            <person name="Nolan M."/>
            <person name="Ohm R."/>
            <person name="Pangilinan J."/>
            <person name="Park H.-J."/>
            <person name="Ramirez L."/>
            <person name="Alfaro M."/>
            <person name="Sun H."/>
            <person name="Tritt A."/>
            <person name="Yoshinaga Y."/>
            <person name="Zwiers L.-H."/>
            <person name="Turgeon B."/>
            <person name="Goodwin S."/>
            <person name="Spatafora J."/>
            <person name="Crous P."/>
            <person name="Grigoriev I."/>
        </authorList>
    </citation>
    <scope>NUCLEOTIDE SEQUENCE</scope>
    <source>
        <strain evidence="1">CBS 107.79</strain>
    </source>
</reference>
<sequence>LSTPNFQPQSPLFNTLPGEIRNDIFALALIQHEDDEEAYPEDSYWYRPGFRAPRRSSSALLRTCKRAYAEGQKVFLRDLEWAFWFDRGPAGRSGSAACQSFFNNLTPEAAQRLGKVRFFTQMYWLEGRHNLRALMRLPNFQPHTLTITIRYSDWWFWEDNQPLCMREDCLNNFMGHAGLRELRVEYETLAWKGEEMMKIVQRNKRVKLALRGGEGHLSAEGTQLEEWRWSGTSRLGGQEWRHHGEGSTVEYVVVVDKWVFVEGAFEGRNEVEEEE</sequence>
<gene>
    <name evidence="1" type="ORF">BU23DRAFT_435969</name>
</gene>